<sequence>MVLVWEGDGSEAFGDGVGVQEDLERLARAEDDLAACLEEHGASSEAAIDKVQATVRLCNSVALRLSGQGFGSLAEETLSKAMTLTEAGMLLPGSLPLRRALRVETLSNVSCAYMQAGRPRAARRALARAVRLERTGAAASGRGWAPALANMCAVLSRLGKHTKAVRLARKAVELLEGAGGC</sequence>
<gene>
    <name evidence="1" type="ORF">OSTQU699_LOCUS5923</name>
</gene>
<evidence type="ECO:0008006" key="3">
    <source>
        <dbReference type="Google" id="ProtNLM"/>
    </source>
</evidence>
<evidence type="ECO:0000313" key="2">
    <source>
        <dbReference type="Proteomes" id="UP000708148"/>
    </source>
</evidence>
<organism evidence="1 2">
    <name type="scientific">Ostreobium quekettii</name>
    <dbReference type="NCBI Taxonomy" id="121088"/>
    <lineage>
        <taxon>Eukaryota</taxon>
        <taxon>Viridiplantae</taxon>
        <taxon>Chlorophyta</taxon>
        <taxon>core chlorophytes</taxon>
        <taxon>Ulvophyceae</taxon>
        <taxon>TCBD clade</taxon>
        <taxon>Bryopsidales</taxon>
        <taxon>Ostreobineae</taxon>
        <taxon>Ostreobiaceae</taxon>
        <taxon>Ostreobium</taxon>
    </lineage>
</organism>
<accession>A0A8S1IZF1</accession>
<dbReference type="Proteomes" id="UP000708148">
    <property type="component" value="Unassembled WGS sequence"/>
</dbReference>
<reference evidence="1" key="1">
    <citation type="submission" date="2020-12" db="EMBL/GenBank/DDBJ databases">
        <authorList>
            <person name="Iha C."/>
        </authorList>
    </citation>
    <scope>NUCLEOTIDE SEQUENCE</scope>
</reference>
<dbReference type="AlphaFoldDB" id="A0A8S1IZF1"/>
<proteinExistence type="predicted"/>
<dbReference type="OrthoDB" id="514491at2759"/>
<keyword evidence="2" id="KW-1185">Reference proteome</keyword>
<dbReference type="Gene3D" id="1.25.40.10">
    <property type="entry name" value="Tetratricopeptide repeat domain"/>
    <property type="match status" value="1"/>
</dbReference>
<dbReference type="InterPro" id="IPR011990">
    <property type="entry name" value="TPR-like_helical_dom_sf"/>
</dbReference>
<comment type="caution">
    <text evidence="1">The sequence shown here is derived from an EMBL/GenBank/DDBJ whole genome shotgun (WGS) entry which is preliminary data.</text>
</comment>
<dbReference type="SUPFAM" id="SSF48452">
    <property type="entry name" value="TPR-like"/>
    <property type="match status" value="1"/>
</dbReference>
<evidence type="ECO:0000313" key="1">
    <source>
        <dbReference type="EMBL" id="CAD7700564.1"/>
    </source>
</evidence>
<protein>
    <recommendedName>
        <fullName evidence="3">Tetratricopeptide repeat</fullName>
    </recommendedName>
</protein>
<dbReference type="EMBL" id="CAJHUC010001295">
    <property type="protein sequence ID" value="CAD7700564.1"/>
    <property type="molecule type" value="Genomic_DNA"/>
</dbReference>
<name>A0A8S1IZF1_9CHLO</name>